<accession>A0A6V8H032</accession>
<evidence type="ECO:0000256" key="3">
    <source>
        <dbReference type="ARBA" id="ARBA00022576"/>
    </source>
</evidence>
<proteinExistence type="inferred from homology"/>
<evidence type="ECO:0000313" key="8">
    <source>
        <dbReference type="EMBL" id="GAM34670.1"/>
    </source>
</evidence>
<feature type="compositionally biased region" description="Basic and acidic residues" evidence="6">
    <location>
        <begin position="54"/>
        <end position="66"/>
    </location>
</feature>
<protein>
    <recommendedName>
        <fullName evidence="7">Aminotransferase class I/classII large domain-containing protein</fullName>
    </recommendedName>
</protein>
<dbReference type="GO" id="GO:0006571">
    <property type="term" value="P:tyrosine biosynthetic process"/>
    <property type="evidence" value="ECO:0007669"/>
    <property type="project" value="TreeGrafter"/>
</dbReference>
<evidence type="ECO:0000256" key="4">
    <source>
        <dbReference type="ARBA" id="ARBA00022679"/>
    </source>
</evidence>
<gene>
    <name evidence="8" type="ORF">TCE0_015r02392</name>
</gene>
<sequence length="521" mass="58294">MTRLQLNEIESNRAEAPPLPLTVAPYTSSDDYKSPYASTRPLAKCHAHHFSTESRHFTGSAMKKESSPTGQRRIISLGTGRPTSDYYPWESLAFRGVSPVPVKSDFACTLERTVLKQGETYNLSIGLNYSHASGSAHLLRFITEHVELVHNPPYSNWTTFLSSGSTAAMEVVFRVLCNRGDTILTEQYTYPGTLESATMKGIKVQGVEMDADGLLPDALDKVLSSWDTAQSSKPHVLYTVPTGQNPTGCIQPLGRRRAIYEVAEKHDLIIIEDDPYYFLQMPPYHHSNGNSGISGSNGQTTVDETSVEAFHSRCIPSFLSLDTSGRVVRLDSAAKILAPGLRAGWVTASSQIIGKFLAYQEISTSSVSGPSQVMLWHLLDESWGHSGFLSWLMYLSQEYQWRRNVVLDACNLYFPKEIVQWFPPASGMFLWIEMDWRRYPQLAHLNRSPDEIDARILELELQIANKSLEKGVLVTRGSLFSSNNKLNGQLHFRLTFAAASREDLKEGVRLFAEALRECFQL</sequence>
<comment type="cofactor">
    <cofactor evidence="1">
        <name>pyridoxal 5'-phosphate</name>
        <dbReference type="ChEBI" id="CHEBI:597326"/>
    </cofactor>
</comment>
<evidence type="ECO:0000256" key="5">
    <source>
        <dbReference type="ARBA" id="ARBA00022898"/>
    </source>
</evidence>
<dbReference type="InterPro" id="IPR050859">
    <property type="entry name" value="Class-I_PLP-dep_aminotransf"/>
</dbReference>
<dbReference type="InterPro" id="IPR015424">
    <property type="entry name" value="PyrdxlP-dep_Trfase"/>
</dbReference>
<evidence type="ECO:0000259" key="7">
    <source>
        <dbReference type="Pfam" id="PF00155"/>
    </source>
</evidence>
<dbReference type="GO" id="GO:0047536">
    <property type="term" value="F:2-aminoadipate transaminase activity"/>
    <property type="evidence" value="ECO:0007669"/>
    <property type="project" value="TreeGrafter"/>
</dbReference>
<keyword evidence="5" id="KW-0663">Pyridoxal phosphate</keyword>
<evidence type="ECO:0000256" key="1">
    <source>
        <dbReference type="ARBA" id="ARBA00001933"/>
    </source>
</evidence>
<name>A0A6V8H032_TALPI</name>
<dbReference type="Gene3D" id="3.40.640.10">
    <property type="entry name" value="Type I PLP-dependent aspartate aminotransferase-like (Major domain)"/>
    <property type="match status" value="1"/>
</dbReference>
<dbReference type="Pfam" id="PF00155">
    <property type="entry name" value="Aminotran_1_2"/>
    <property type="match status" value="1"/>
</dbReference>
<dbReference type="PANTHER" id="PTHR42790:SF21">
    <property type="entry name" value="AROMATIC_AMINOADIPATE AMINOTRANSFERASE 1"/>
    <property type="match status" value="1"/>
</dbReference>
<keyword evidence="4" id="KW-0808">Transferase</keyword>
<dbReference type="Proteomes" id="UP000053095">
    <property type="component" value="Unassembled WGS sequence"/>
</dbReference>
<dbReference type="EMBL" id="DF933811">
    <property type="protein sequence ID" value="GAM34670.1"/>
    <property type="molecule type" value="Genomic_DNA"/>
</dbReference>
<comment type="similarity">
    <text evidence="2">Belongs to the class-I pyridoxal-phosphate-dependent aminotransferase family.</text>
</comment>
<dbReference type="GO" id="GO:0019878">
    <property type="term" value="P:lysine biosynthetic process via aminoadipic acid"/>
    <property type="evidence" value="ECO:0007669"/>
    <property type="project" value="TreeGrafter"/>
</dbReference>
<comment type="caution">
    <text evidence="8">The sequence shown here is derived from an EMBL/GenBank/DDBJ whole genome shotgun (WGS) entry which is preliminary data.</text>
</comment>
<reference evidence="9" key="1">
    <citation type="journal article" date="2015" name="Genome Announc.">
        <title>Draft genome sequence of Talaromyces cellulolyticus strain Y-94, a source of lignocellulosic biomass-degrading enzymes.</title>
        <authorList>
            <person name="Fujii T."/>
            <person name="Koike H."/>
            <person name="Sawayama S."/>
            <person name="Yano S."/>
            <person name="Inoue H."/>
        </authorList>
    </citation>
    <scope>NUCLEOTIDE SEQUENCE [LARGE SCALE GENOMIC DNA]</scope>
    <source>
        <strain evidence="9">Y-94</strain>
    </source>
</reference>
<feature type="region of interest" description="Disordered" evidence="6">
    <location>
        <begin position="54"/>
        <end position="79"/>
    </location>
</feature>
<dbReference type="PANTHER" id="PTHR42790">
    <property type="entry name" value="AMINOTRANSFERASE"/>
    <property type="match status" value="1"/>
</dbReference>
<dbReference type="InterPro" id="IPR004839">
    <property type="entry name" value="Aminotransferase_I/II_large"/>
</dbReference>
<dbReference type="GO" id="GO:0008793">
    <property type="term" value="F:aromatic-amino-acid transaminase activity"/>
    <property type="evidence" value="ECO:0007669"/>
    <property type="project" value="TreeGrafter"/>
</dbReference>
<evidence type="ECO:0000313" key="9">
    <source>
        <dbReference type="Proteomes" id="UP000053095"/>
    </source>
</evidence>
<dbReference type="GO" id="GO:0009074">
    <property type="term" value="P:aromatic amino acid family catabolic process"/>
    <property type="evidence" value="ECO:0007669"/>
    <property type="project" value="TreeGrafter"/>
</dbReference>
<dbReference type="AlphaFoldDB" id="A0A6V8H032"/>
<dbReference type="GO" id="GO:0030170">
    <property type="term" value="F:pyridoxal phosphate binding"/>
    <property type="evidence" value="ECO:0007669"/>
    <property type="project" value="InterPro"/>
</dbReference>
<evidence type="ECO:0000256" key="2">
    <source>
        <dbReference type="ARBA" id="ARBA00007441"/>
    </source>
</evidence>
<dbReference type="SUPFAM" id="SSF53383">
    <property type="entry name" value="PLP-dependent transferases"/>
    <property type="match status" value="1"/>
</dbReference>
<keyword evidence="9" id="KW-1185">Reference proteome</keyword>
<dbReference type="InterPro" id="IPR015421">
    <property type="entry name" value="PyrdxlP-dep_Trfase_major"/>
</dbReference>
<evidence type="ECO:0000256" key="6">
    <source>
        <dbReference type="SAM" id="MobiDB-lite"/>
    </source>
</evidence>
<keyword evidence="3" id="KW-0032">Aminotransferase</keyword>
<organism evidence="8 9">
    <name type="scientific">Talaromyces pinophilus</name>
    <name type="common">Penicillium pinophilum</name>
    <dbReference type="NCBI Taxonomy" id="128442"/>
    <lineage>
        <taxon>Eukaryota</taxon>
        <taxon>Fungi</taxon>
        <taxon>Dikarya</taxon>
        <taxon>Ascomycota</taxon>
        <taxon>Pezizomycotina</taxon>
        <taxon>Eurotiomycetes</taxon>
        <taxon>Eurotiomycetidae</taxon>
        <taxon>Eurotiales</taxon>
        <taxon>Trichocomaceae</taxon>
        <taxon>Talaromyces</taxon>
        <taxon>Talaromyces sect. Talaromyces</taxon>
    </lineage>
</organism>
<feature type="domain" description="Aminotransferase class I/classII large" evidence="7">
    <location>
        <begin position="151"/>
        <end position="509"/>
    </location>
</feature>
<dbReference type="CDD" id="cd00609">
    <property type="entry name" value="AAT_like"/>
    <property type="match status" value="1"/>
</dbReference>